<sequence length="103" mass="10926">MIALLISPEGIPGWLPAARSWTYLWVILGWLVSSAVMLCARHWVGAVSAAWLFIMSSIGSVSLLKRGHVILGTLELVVCAVGLGGLLLAVAAGAFRRRGGETR</sequence>
<keyword evidence="1" id="KW-0472">Membrane</keyword>
<accession>J0XFP6</accession>
<keyword evidence="1" id="KW-0812">Transmembrane</keyword>
<feature type="transmembrane region" description="Helical" evidence="1">
    <location>
        <begin position="46"/>
        <end position="64"/>
    </location>
</feature>
<proteinExistence type="predicted"/>
<evidence type="ECO:0000313" key="2">
    <source>
        <dbReference type="EMBL" id="EJF47536.1"/>
    </source>
</evidence>
<keyword evidence="3" id="KW-1185">Reference proteome</keyword>
<comment type="caution">
    <text evidence="2">The sequence shown here is derived from an EMBL/GenBank/DDBJ whole genome shotgun (WGS) entry which is preliminary data.</text>
</comment>
<protein>
    <submittedName>
        <fullName evidence="2">Uncharacterized protein</fullName>
    </submittedName>
</protein>
<name>J0XFP6_9ACTO</name>
<reference evidence="2 3" key="1">
    <citation type="submission" date="2012-05" db="EMBL/GenBank/DDBJ databases">
        <authorList>
            <person name="Harkins D.M."/>
            <person name="Madupu R."/>
            <person name="Durkin A.S."/>
            <person name="Torralba M."/>
            <person name="Methe B."/>
            <person name="Sutton G.G."/>
            <person name="Nelson K.E."/>
        </authorList>
    </citation>
    <scope>NUCLEOTIDE SEQUENCE [LARGE SCALE GENOMIC DNA]</scope>
    <source>
        <strain evidence="2 3">F0489</strain>
    </source>
</reference>
<dbReference type="Proteomes" id="UP000002941">
    <property type="component" value="Unassembled WGS sequence"/>
</dbReference>
<feature type="transmembrane region" description="Helical" evidence="1">
    <location>
        <begin position="20"/>
        <end position="39"/>
    </location>
</feature>
<keyword evidence="1" id="KW-1133">Transmembrane helix</keyword>
<evidence type="ECO:0000313" key="3">
    <source>
        <dbReference type="Proteomes" id="UP000002941"/>
    </source>
</evidence>
<feature type="transmembrane region" description="Helical" evidence="1">
    <location>
        <begin position="70"/>
        <end position="95"/>
    </location>
</feature>
<dbReference type="EMBL" id="AKFT01000009">
    <property type="protein sequence ID" value="EJF47536.1"/>
    <property type="molecule type" value="Genomic_DNA"/>
</dbReference>
<dbReference type="PATRIC" id="fig|1125718.3.peg.183"/>
<dbReference type="AlphaFoldDB" id="J0XFP6"/>
<organism evidence="2 3">
    <name type="scientific">Actinomyces massiliensis F0489</name>
    <dbReference type="NCBI Taxonomy" id="1125718"/>
    <lineage>
        <taxon>Bacteria</taxon>
        <taxon>Bacillati</taxon>
        <taxon>Actinomycetota</taxon>
        <taxon>Actinomycetes</taxon>
        <taxon>Actinomycetales</taxon>
        <taxon>Actinomycetaceae</taxon>
        <taxon>Actinomyces</taxon>
    </lineage>
</organism>
<gene>
    <name evidence="2" type="ORF">HMPREF1318_0777</name>
</gene>
<evidence type="ECO:0000256" key="1">
    <source>
        <dbReference type="SAM" id="Phobius"/>
    </source>
</evidence>